<evidence type="ECO:0000256" key="8">
    <source>
        <dbReference type="SAM" id="MobiDB-lite"/>
    </source>
</evidence>
<dbReference type="GO" id="GO:0000978">
    <property type="term" value="F:RNA polymerase II cis-regulatory region sequence-specific DNA binding"/>
    <property type="evidence" value="ECO:0007669"/>
    <property type="project" value="InterPro"/>
</dbReference>
<dbReference type="AlphaFoldDB" id="G3AYZ9"/>
<sequence length="1128" mass="128186">MISLNYKNMEPNFANVTSSFSNSSDISAPGTASKPSASPSHVTKRSSRNSSISSSADDSPQVDGNSKKKIPLELTAYGTTPSGKPRLFVCQICTRAFARLEHLRRHERSHTKEKPFTCGVCQRKFSRRDLLLRHAQKLHAGCADAITRLRRKSVKKAGDIDGPTSPTKSDSMPTPDKLDKSSDDHGDHDINFNLNLFGSDPIHSQLQQMQQMTHSHSRSQSLSSAPNTSSSKIVSPPGQNHVFKKSRKNSDLSKHLFFRGRGASFSAQSGQNYAANVPEFNELYTGAENVEFSTPQLAPSQNYDESSWLNSLSSIPGMNSSELKDKKFDLNNMHYMMPTVTMQNDFGKHGISNGNLESGNSTRNGDDDDKEIYGYSFYDIPESMMTTNFNSEFKLNTMLTPIKQEFEEDHLNSSSNSNSNSNPNSRSHSQMAFHGHSQRQPNSGKQNSKPPSVDQFDLNFIHDIGDLTNEIDVSSKFMPNGYSFYGDNPSITSSNIDSPSYNSPNNYLNQSQLLNIENTTNFNNLKLTSYAKNRMYTANLRNMINKSLSKYPINGISNPIIPSNEKLEFYLEFFINTFLLHFPFIHPSKLNEYEIMMMTSNEDYSNESSRACLPLLTATIGALLSNSKSDSEHLYEASRRTIHIYLETRKTKQETKNNNPLWLIQSLTLSVIYGLFSDNENNVFIVIRQLNALNSLVKTSIKENVNKKHKVYFSINPQEEENLNVSKSGKSDSLFDNSVMNEELLFNNGISLQSQSRIIFMIYRLTNFLLIYYNIPLTLSINDLNNTELPNKLDEACWNCKNYQHFKETGHLNLAIDSEEKQPVLYFKDLLLKISKNSNLLNFSNNKNLSIMNDLSNYGFVTLVHGIFEINQFNSNLNTVNILNNLTVFLKDSPCSPQIQDYSVLTNFIKISSILDFKLLKQQSWLKNHNELIKQFENLLNSVKLNEFSKVDKILDYSLVSLKFLLTKCEKSITSPNKAKDRDFMDEDLDETSFENLLGVHFTDEVMVNDMNLILAQSIFHLCSLSAVLLLKYLKYPLSNYKLVLTSKFKEMLELLQHLQKGFGLTTVYHLDLQEDLSYSSILYILNMGEILLLKIHTQKLNFAIFEKLSANLAQIRKFLISYENKHK</sequence>
<feature type="compositionally biased region" description="Low complexity" evidence="8">
    <location>
        <begin position="412"/>
        <end position="429"/>
    </location>
</feature>
<feature type="region of interest" description="Disordered" evidence="8">
    <location>
        <begin position="408"/>
        <end position="456"/>
    </location>
</feature>
<dbReference type="Proteomes" id="UP000000707">
    <property type="component" value="Unassembled WGS sequence"/>
</dbReference>
<evidence type="ECO:0000313" key="11">
    <source>
        <dbReference type="Proteomes" id="UP000000707"/>
    </source>
</evidence>
<keyword evidence="11" id="KW-1185">Reference proteome</keyword>
<feature type="compositionally biased region" description="Basic and acidic residues" evidence="8">
    <location>
        <begin position="176"/>
        <end position="190"/>
    </location>
</feature>
<gene>
    <name evidence="10" type="ORF">CANTEDRAFT_133402</name>
</gene>
<accession>G3AYZ9</accession>
<dbReference type="PANTHER" id="PTHR40626:SF28">
    <property type="entry name" value="REGULATORY PROTEIN ADR1"/>
    <property type="match status" value="1"/>
</dbReference>
<proteinExistence type="predicted"/>
<dbReference type="GeneID" id="18249701"/>
<keyword evidence="4 7" id="KW-0863">Zinc-finger</keyword>
<evidence type="ECO:0000313" key="10">
    <source>
        <dbReference type="EMBL" id="EGV65970.1"/>
    </source>
</evidence>
<dbReference type="Pfam" id="PF00096">
    <property type="entry name" value="zf-C2H2"/>
    <property type="match status" value="2"/>
</dbReference>
<evidence type="ECO:0000256" key="4">
    <source>
        <dbReference type="ARBA" id="ARBA00022771"/>
    </source>
</evidence>
<dbReference type="InterPro" id="IPR013087">
    <property type="entry name" value="Znf_C2H2_type"/>
</dbReference>
<dbReference type="GO" id="GO:0000981">
    <property type="term" value="F:DNA-binding transcription factor activity, RNA polymerase II-specific"/>
    <property type="evidence" value="ECO:0007669"/>
    <property type="project" value="InterPro"/>
</dbReference>
<dbReference type="InterPro" id="IPR051059">
    <property type="entry name" value="VerF-like"/>
</dbReference>
<keyword evidence="6" id="KW-0539">Nucleus</keyword>
<comment type="subcellular location">
    <subcellularLocation>
        <location evidence="1">Nucleus</location>
    </subcellularLocation>
</comment>
<dbReference type="GO" id="GO:0005634">
    <property type="term" value="C:nucleus"/>
    <property type="evidence" value="ECO:0007669"/>
    <property type="project" value="UniProtKB-SubCell"/>
</dbReference>
<dbReference type="GO" id="GO:0000785">
    <property type="term" value="C:chromatin"/>
    <property type="evidence" value="ECO:0007669"/>
    <property type="project" value="TreeGrafter"/>
</dbReference>
<feature type="region of interest" description="Disordered" evidence="8">
    <location>
        <begin position="206"/>
        <end position="247"/>
    </location>
</feature>
<dbReference type="SMART" id="SM00355">
    <property type="entry name" value="ZnF_C2H2"/>
    <property type="match status" value="2"/>
</dbReference>
<evidence type="ECO:0000256" key="1">
    <source>
        <dbReference type="ARBA" id="ARBA00004123"/>
    </source>
</evidence>
<evidence type="ECO:0000256" key="3">
    <source>
        <dbReference type="ARBA" id="ARBA00022737"/>
    </source>
</evidence>
<dbReference type="SUPFAM" id="SSF57667">
    <property type="entry name" value="beta-beta-alpha zinc fingers"/>
    <property type="match status" value="1"/>
</dbReference>
<feature type="compositionally biased region" description="Low complexity" evidence="8">
    <location>
        <begin position="48"/>
        <end position="59"/>
    </location>
</feature>
<evidence type="ECO:0000256" key="5">
    <source>
        <dbReference type="ARBA" id="ARBA00022833"/>
    </source>
</evidence>
<dbReference type="FunFam" id="3.30.160.60:FF:000446">
    <property type="entry name" value="Zinc finger protein"/>
    <property type="match status" value="1"/>
</dbReference>
<evidence type="ECO:0000256" key="7">
    <source>
        <dbReference type="PROSITE-ProRule" id="PRU00042"/>
    </source>
</evidence>
<protein>
    <recommendedName>
        <fullName evidence="9">C2H2-type domain-containing protein</fullName>
    </recommendedName>
</protein>
<dbReference type="PROSITE" id="PS00028">
    <property type="entry name" value="ZINC_FINGER_C2H2_1"/>
    <property type="match status" value="2"/>
</dbReference>
<keyword evidence="3" id="KW-0677">Repeat</keyword>
<dbReference type="PANTHER" id="PTHR40626">
    <property type="entry name" value="MIP31509P"/>
    <property type="match status" value="1"/>
</dbReference>
<dbReference type="Gene3D" id="3.30.160.60">
    <property type="entry name" value="Classic Zinc Finger"/>
    <property type="match status" value="2"/>
</dbReference>
<evidence type="ECO:0000256" key="2">
    <source>
        <dbReference type="ARBA" id="ARBA00022723"/>
    </source>
</evidence>
<dbReference type="OrthoDB" id="10018191at2759"/>
<feature type="region of interest" description="Disordered" evidence="8">
    <location>
        <begin position="17"/>
        <end position="67"/>
    </location>
</feature>
<reference evidence="10 11" key="1">
    <citation type="journal article" date="2011" name="Proc. Natl. Acad. Sci. U.S.A.">
        <title>Comparative genomics of xylose-fermenting fungi for enhanced biofuel production.</title>
        <authorList>
            <person name="Wohlbach D.J."/>
            <person name="Kuo A."/>
            <person name="Sato T.K."/>
            <person name="Potts K.M."/>
            <person name="Salamov A.A."/>
            <person name="LaButti K.M."/>
            <person name="Sun H."/>
            <person name="Clum A."/>
            <person name="Pangilinan J.L."/>
            <person name="Lindquist E.A."/>
            <person name="Lucas S."/>
            <person name="Lapidus A."/>
            <person name="Jin M."/>
            <person name="Gunawan C."/>
            <person name="Balan V."/>
            <person name="Dale B.E."/>
            <person name="Jeffries T.W."/>
            <person name="Zinkel R."/>
            <person name="Barry K.W."/>
            <person name="Grigoriev I.V."/>
            <person name="Gasch A.P."/>
        </authorList>
    </citation>
    <scope>NUCLEOTIDE SEQUENCE [LARGE SCALE GENOMIC DNA]</scope>
    <source>
        <strain evidence="11">ATCC 10573 / BCRC 21748 / CBS 615 / JCM 9827 / NBRC 10315 / NRRL Y-1498 / VKM Y-70</strain>
    </source>
</reference>
<dbReference type="eggNOG" id="KOG1721">
    <property type="taxonomic scope" value="Eukaryota"/>
</dbReference>
<dbReference type="CDD" id="cd12148">
    <property type="entry name" value="fungal_TF_MHR"/>
    <property type="match status" value="1"/>
</dbReference>
<dbReference type="EMBL" id="GL996512">
    <property type="protein sequence ID" value="EGV65970.1"/>
    <property type="molecule type" value="Genomic_DNA"/>
</dbReference>
<feature type="domain" description="C2H2-type" evidence="9">
    <location>
        <begin position="88"/>
        <end position="115"/>
    </location>
</feature>
<feature type="compositionally biased region" description="Polar residues" evidence="8">
    <location>
        <begin position="17"/>
        <end position="26"/>
    </location>
</feature>
<dbReference type="FunFam" id="3.30.160.60:FF:000145">
    <property type="entry name" value="Zinc finger protein 574"/>
    <property type="match status" value="1"/>
</dbReference>
<name>G3AYZ9_CANTC</name>
<feature type="compositionally biased region" description="Polar residues" evidence="8">
    <location>
        <begin position="438"/>
        <end position="450"/>
    </location>
</feature>
<dbReference type="InterPro" id="IPR036236">
    <property type="entry name" value="Znf_C2H2_sf"/>
</dbReference>
<keyword evidence="2" id="KW-0479">Metal-binding</keyword>
<evidence type="ECO:0000256" key="6">
    <source>
        <dbReference type="ARBA" id="ARBA00023242"/>
    </source>
</evidence>
<dbReference type="PROSITE" id="PS50157">
    <property type="entry name" value="ZINC_FINGER_C2H2_2"/>
    <property type="match status" value="2"/>
</dbReference>
<feature type="domain" description="C2H2-type" evidence="9">
    <location>
        <begin position="116"/>
        <end position="144"/>
    </location>
</feature>
<feature type="region of interest" description="Disordered" evidence="8">
    <location>
        <begin position="154"/>
        <end position="194"/>
    </location>
</feature>
<dbReference type="KEGG" id="cten:18249701"/>
<organism evidence="11">
    <name type="scientific">Candida tenuis (strain ATCC 10573 / BCRC 21748 / CBS 615 / JCM 9827 / NBRC 10315 / NRRL Y-1498 / VKM Y-70)</name>
    <name type="common">Yeast</name>
    <name type="synonym">Yamadazyma tenuis</name>
    <dbReference type="NCBI Taxonomy" id="590646"/>
    <lineage>
        <taxon>Eukaryota</taxon>
        <taxon>Fungi</taxon>
        <taxon>Dikarya</taxon>
        <taxon>Ascomycota</taxon>
        <taxon>Saccharomycotina</taxon>
        <taxon>Pichiomycetes</taxon>
        <taxon>Debaryomycetaceae</taxon>
        <taxon>Yamadazyma</taxon>
    </lineage>
</organism>
<keyword evidence="5" id="KW-0862">Zinc</keyword>
<dbReference type="GO" id="GO:0008270">
    <property type="term" value="F:zinc ion binding"/>
    <property type="evidence" value="ECO:0007669"/>
    <property type="project" value="UniProtKB-KW"/>
</dbReference>
<evidence type="ECO:0000259" key="9">
    <source>
        <dbReference type="PROSITE" id="PS50157"/>
    </source>
</evidence>
<dbReference type="HOGENOM" id="CLU_007571_0_0_1"/>